<dbReference type="AlphaFoldDB" id="A0A2U1MR33"/>
<accession>A0A2U1MR33</accession>
<dbReference type="OrthoDB" id="1277335at2759"/>
<sequence>MATTTERAKISLKLMVHKEHKRVIFAEADNHFVDTLFSFMTLPMGTIIRLLEKVNNENIKALGNVNNLFHSLVNFPDNYMSNEEIKYMLLYPRSSSHDHCRKLKLNIDDTEPIKYFVCETLGCRNRLKTSYSTCAFARCIYCGNQLIREIKKKGSDLPANTGAAGLSIQLLCAFGITDGSQVEERTLDMVREQILVLLKGALLFKYPLSYLVYYSTHRIQNLVTLRQGTLIYHFNSNEVASIPKKIMLKVTLQKSNSKFLFAEADGDFVDFLFGFLEIPLGTVIGKLLNGNSSLESMDNLFSSISNMHIGYLKSQDLKNALLQPQLSWDHVSQNHTFKLNASNLAKIFFHNECIKGTLIMYLTHFYDPPCVGCDQECYELTFKDPKVLGGVLKAPAKFMVTDDLNLTPVSSVSTIALLNKLKVPLNDVEEHEVSIGVEEGLKILKASLKSSTPLSDVLLKGCI</sequence>
<comment type="caution">
    <text evidence="1">The sequence shown here is derived from an EMBL/GenBank/DDBJ whole genome shotgun (WGS) entry which is preliminary data.</text>
</comment>
<dbReference type="InterPro" id="IPR007750">
    <property type="entry name" value="DUF674"/>
</dbReference>
<protein>
    <recommendedName>
        <fullName evidence="3">DUF674 family protein</fullName>
    </recommendedName>
</protein>
<dbReference type="Pfam" id="PF05056">
    <property type="entry name" value="DUF674"/>
    <property type="match status" value="2"/>
</dbReference>
<organism evidence="1 2">
    <name type="scientific">Artemisia annua</name>
    <name type="common">Sweet wormwood</name>
    <dbReference type="NCBI Taxonomy" id="35608"/>
    <lineage>
        <taxon>Eukaryota</taxon>
        <taxon>Viridiplantae</taxon>
        <taxon>Streptophyta</taxon>
        <taxon>Embryophyta</taxon>
        <taxon>Tracheophyta</taxon>
        <taxon>Spermatophyta</taxon>
        <taxon>Magnoliopsida</taxon>
        <taxon>eudicotyledons</taxon>
        <taxon>Gunneridae</taxon>
        <taxon>Pentapetalae</taxon>
        <taxon>asterids</taxon>
        <taxon>campanulids</taxon>
        <taxon>Asterales</taxon>
        <taxon>Asteraceae</taxon>
        <taxon>Asteroideae</taxon>
        <taxon>Anthemideae</taxon>
        <taxon>Artemisiinae</taxon>
        <taxon>Artemisia</taxon>
    </lineage>
</organism>
<keyword evidence="2" id="KW-1185">Reference proteome</keyword>
<evidence type="ECO:0000313" key="2">
    <source>
        <dbReference type="Proteomes" id="UP000245207"/>
    </source>
</evidence>
<dbReference type="PANTHER" id="PTHR33103">
    <property type="entry name" value="OS01G0153900 PROTEIN"/>
    <property type="match status" value="1"/>
</dbReference>
<dbReference type="EMBL" id="PKPP01004585">
    <property type="protein sequence ID" value="PWA63686.1"/>
    <property type="molecule type" value="Genomic_DNA"/>
</dbReference>
<dbReference type="Proteomes" id="UP000245207">
    <property type="component" value="Unassembled WGS sequence"/>
</dbReference>
<evidence type="ECO:0000313" key="1">
    <source>
        <dbReference type="EMBL" id="PWA63686.1"/>
    </source>
</evidence>
<evidence type="ECO:0008006" key="3">
    <source>
        <dbReference type="Google" id="ProtNLM"/>
    </source>
</evidence>
<gene>
    <name evidence="1" type="ORF">CTI12_AA350630</name>
</gene>
<proteinExistence type="predicted"/>
<dbReference type="PANTHER" id="PTHR33103:SF27">
    <property type="entry name" value="OS04G0594700 PROTEIN"/>
    <property type="match status" value="1"/>
</dbReference>
<reference evidence="1 2" key="1">
    <citation type="journal article" date="2018" name="Mol. Plant">
        <title>The genome of Artemisia annua provides insight into the evolution of Asteraceae family and artemisinin biosynthesis.</title>
        <authorList>
            <person name="Shen Q."/>
            <person name="Zhang L."/>
            <person name="Liao Z."/>
            <person name="Wang S."/>
            <person name="Yan T."/>
            <person name="Shi P."/>
            <person name="Liu M."/>
            <person name="Fu X."/>
            <person name="Pan Q."/>
            <person name="Wang Y."/>
            <person name="Lv Z."/>
            <person name="Lu X."/>
            <person name="Zhang F."/>
            <person name="Jiang W."/>
            <person name="Ma Y."/>
            <person name="Chen M."/>
            <person name="Hao X."/>
            <person name="Li L."/>
            <person name="Tang Y."/>
            <person name="Lv G."/>
            <person name="Zhou Y."/>
            <person name="Sun X."/>
            <person name="Brodelius P.E."/>
            <person name="Rose J.K.C."/>
            <person name="Tang K."/>
        </authorList>
    </citation>
    <scope>NUCLEOTIDE SEQUENCE [LARGE SCALE GENOMIC DNA]</scope>
    <source>
        <strain evidence="2">cv. Huhao1</strain>
        <tissue evidence="1">Leaf</tissue>
    </source>
</reference>
<name>A0A2U1MR33_ARTAN</name>